<proteinExistence type="predicted"/>
<comment type="caution">
    <text evidence="1">The sequence shown here is derived from an EMBL/GenBank/DDBJ whole genome shotgun (WGS) entry which is preliminary data.</text>
</comment>
<dbReference type="InterPro" id="IPR053773">
    <property type="entry name" value="Vpar_1526-like"/>
</dbReference>
<organism evidence="1 2">
    <name type="scientific">Chryseolinea lacunae</name>
    <dbReference type="NCBI Taxonomy" id="2801331"/>
    <lineage>
        <taxon>Bacteria</taxon>
        <taxon>Pseudomonadati</taxon>
        <taxon>Bacteroidota</taxon>
        <taxon>Cytophagia</taxon>
        <taxon>Cytophagales</taxon>
        <taxon>Fulvivirgaceae</taxon>
        <taxon>Chryseolinea</taxon>
    </lineage>
</organism>
<protein>
    <submittedName>
        <fullName evidence="1">Uncharacterized protein</fullName>
    </submittedName>
</protein>
<dbReference type="EMBL" id="JAERRB010000001">
    <property type="protein sequence ID" value="MBL0739875.1"/>
    <property type="molecule type" value="Genomic_DNA"/>
</dbReference>
<keyword evidence="2" id="KW-1185">Reference proteome</keyword>
<evidence type="ECO:0000313" key="2">
    <source>
        <dbReference type="Proteomes" id="UP000613030"/>
    </source>
</evidence>
<dbReference type="Proteomes" id="UP000613030">
    <property type="component" value="Unassembled WGS sequence"/>
</dbReference>
<reference evidence="1 2" key="1">
    <citation type="submission" date="2021-01" db="EMBL/GenBank/DDBJ databases">
        <title>Chryseolinea sp. Jin1 Genome sequencing and assembly.</title>
        <authorList>
            <person name="Kim I."/>
        </authorList>
    </citation>
    <scope>NUCLEOTIDE SEQUENCE [LARGE SCALE GENOMIC DNA]</scope>
    <source>
        <strain evidence="1 2">Jin1</strain>
    </source>
</reference>
<dbReference type="NCBIfam" id="NF045477">
    <property type="entry name" value="LPO_1073_dom"/>
    <property type="match status" value="1"/>
</dbReference>
<sequence length="351" mass="39209">MINDKNQTQEGGNSSTNFQGGTIVVNNGLSYKEAKEIAQDVFNANFLELSTKAAAVSHKRAEELVECFLEELKKAAPENINTVEDPGMQFALYNAQVNYAKTGDRDLADLLVKMLIDRSYQKQRNFHQIVLDESLNTVAKLTTDQVNTLTVVFVLKYTSNKKVKSPNELCEMLTKMISPFAFCLKSNSSLYQHLEFSACASVTIMTQEIGEILRASYGGLFQRGLSKEEIEAKLQENLSSYPELIRQSYRDESLFQINALNDRDLESYCAKNGIEGVVLAKLKAFFQANTFDNSVIEQEFLMLPGFEILFDVWKNSSLSTLDLTTVGMAIGQANLKAKAGISIELDSWFGV</sequence>
<evidence type="ECO:0000313" key="1">
    <source>
        <dbReference type="EMBL" id="MBL0739875.1"/>
    </source>
</evidence>
<gene>
    <name evidence="1" type="ORF">JI741_01535</name>
</gene>
<name>A0ABS1KK91_9BACT</name>
<dbReference type="RefSeq" id="WP_202006838.1">
    <property type="nucleotide sequence ID" value="NZ_JAERRB010000001.1"/>
</dbReference>
<accession>A0ABS1KK91</accession>